<feature type="coiled-coil region" evidence="4">
    <location>
        <begin position="177"/>
        <end position="222"/>
    </location>
</feature>
<dbReference type="SUPFAM" id="SSF58104">
    <property type="entry name" value="Methyl-accepting chemotaxis protein (MCP) signaling domain"/>
    <property type="match status" value="1"/>
</dbReference>
<reference evidence="7" key="1">
    <citation type="journal article" date="2019" name="Int. J. Syst. Evol. Microbiol.">
        <title>The Global Catalogue of Microorganisms (GCM) 10K type strain sequencing project: providing services to taxonomists for standard genome sequencing and annotation.</title>
        <authorList>
            <consortium name="The Broad Institute Genomics Platform"/>
            <consortium name="The Broad Institute Genome Sequencing Center for Infectious Disease"/>
            <person name="Wu L."/>
            <person name="Ma J."/>
        </authorList>
    </citation>
    <scope>NUCLEOTIDE SEQUENCE [LARGE SCALE GENOMIC DNA]</scope>
    <source>
        <strain evidence="7">CCUG 73951</strain>
    </source>
</reference>
<dbReference type="InterPro" id="IPR004089">
    <property type="entry name" value="MCPsignal_dom"/>
</dbReference>
<proteinExistence type="inferred from homology"/>
<dbReference type="PROSITE" id="PS50111">
    <property type="entry name" value="CHEMOTAXIS_TRANSDUC_2"/>
    <property type="match status" value="1"/>
</dbReference>
<evidence type="ECO:0000256" key="4">
    <source>
        <dbReference type="SAM" id="Coils"/>
    </source>
</evidence>
<dbReference type="SUPFAM" id="SSF46458">
    <property type="entry name" value="Globin-like"/>
    <property type="match status" value="1"/>
</dbReference>
<name>A0ABW2K0K7_9BACI</name>
<keyword evidence="4" id="KW-0175">Coiled coil</keyword>
<dbReference type="InterPro" id="IPR012292">
    <property type="entry name" value="Globin/Proto"/>
</dbReference>
<dbReference type="Proteomes" id="UP001596494">
    <property type="component" value="Unassembled WGS sequence"/>
</dbReference>
<dbReference type="InterPro" id="IPR044398">
    <property type="entry name" value="Globin-sensor_dom"/>
</dbReference>
<dbReference type="EMBL" id="JBHTBY010000001">
    <property type="protein sequence ID" value="MFC7319672.1"/>
    <property type="molecule type" value="Genomic_DNA"/>
</dbReference>
<organism evidence="6 7">
    <name type="scientific">Halobacillus campisalis</name>
    <dbReference type="NCBI Taxonomy" id="435909"/>
    <lineage>
        <taxon>Bacteria</taxon>
        <taxon>Bacillati</taxon>
        <taxon>Bacillota</taxon>
        <taxon>Bacilli</taxon>
        <taxon>Bacillales</taxon>
        <taxon>Bacillaceae</taxon>
        <taxon>Halobacillus</taxon>
    </lineage>
</organism>
<gene>
    <name evidence="6" type="ORF">ACFQMN_02070</name>
</gene>
<dbReference type="Gene3D" id="1.10.490.10">
    <property type="entry name" value="Globins"/>
    <property type="match status" value="1"/>
</dbReference>
<dbReference type="InterPro" id="IPR009050">
    <property type="entry name" value="Globin-like_sf"/>
</dbReference>
<dbReference type="InterPro" id="IPR004090">
    <property type="entry name" value="Chemotax_Me-accpt_rcpt"/>
</dbReference>
<dbReference type="Pfam" id="PF00015">
    <property type="entry name" value="MCPsignal"/>
    <property type="match status" value="1"/>
</dbReference>
<dbReference type="CDD" id="cd01068">
    <property type="entry name" value="globin_sensor"/>
    <property type="match status" value="1"/>
</dbReference>
<keyword evidence="7" id="KW-1185">Reference proteome</keyword>
<evidence type="ECO:0000313" key="7">
    <source>
        <dbReference type="Proteomes" id="UP001596494"/>
    </source>
</evidence>
<comment type="caution">
    <text evidence="6">The sequence shown here is derived from an EMBL/GenBank/DDBJ whole genome shotgun (WGS) entry which is preliminary data.</text>
</comment>
<dbReference type="RefSeq" id="WP_289215458.1">
    <property type="nucleotide sequence ID" value="NZ_JAPVRC010000003.1"/>
</dbReference>
<dbReference type="InterPro" id="IPR039379">
    <property type="entry name" value="Protoglobin_sensor_dom"/>
</dbReference>
<dbReference type="PRINTS" id="PR00260">
    <property type="entry name" value="CHEMTRNSDUCR"/>
</dbReference>
<evidence type="ECO:0000256" key="1">
    <source>
        <dbReference type="ARBA" id="ARBA00023224"/>
    </source>
</evidence>
<keyword evidence="1 3" id="KW-0807">Transducer</keyword>
<dbReference type="PANTHER" id="PTHR32089:SF118">
    <property type="entry name" value="HEME-BASED AEROTACTIC TRANSDUCER HEMAT"/>
    <property type="match status" value="1"/>
</dbReference>
<evidence type="ECO:0000256" key="3">
    <source>
        <dbReference type="PROSITE-ProRule" id="PRU00284"/>
    </source>
</evidence>
<dbReference type="Pfam" id="PF11563">
    <property type="entry name" value="Protoglobin"/>
    <property type="match status" value="1"/>
</dbReference>
<dbReference type="PANTHER" id="PTHR32089">
    <property type="entry name" value="METHYL-ACCEPTING CHEMOTAXIS PROTEIN MCPB"/>
    <property type="match status" value="1"/>
</dbReference>
<protein>
    <submittedName>
        <fullName evidence="6">Globin-coupled sensor protein</fullName>
    </submittedName>
</protein>
<feature type="domain" description="Methyl-accepting transducer" evidence="5">
    <location>
        <begin position="184"/>
        <end position="420"/>
    </location>
</feature>
<comment type="similarity">
    <text evidence="2">Belongs to the methyl-accepting chemotaxis (MCP) protein family.</text>
</comment>
<dbReference type="SMART" id="SM00283">
    <property type="entry name" value="MA"/>
    <property type="match status" value="1"/>
</dbReference>
<sequence>MLQLFAIKTKAKPQTAVLDPNIRGEIQIEKGSDLEKQLNMIDLTEADLSVLNALQPIIMKNIESIVGQFYKNLAYQDSLMEIINAHSSVERLKETLSQHIQEMFNGLIDNDFIEKRQRIAEVHVRIGLQPKWYMCAFQDLQLSLLSIYETEIPEMEELSRSIRATTKILNLEQQIVLELFERENVRLREEEAARKKEAYRKIEEMSEELAAISQQASASTEQLSGQTDKILIDSKKGTEIAQNVEGQSTEGKQQLEVQQEQMNHIQQSIKHITAEMEKLKVGAEEISKIVTIVSAIAEQTNLLSLNASIEAARAGEHGAGFTVVANEVRKLSQQTKSSVSEVSDLIQSTNGQIHKVSSHVGEIDQLIVEGTANMDQINHFFTEIVGAMGQNKTYNAGIERELEGFAEVIQEINEAVAQVASSSQLLTEVTE</sequence>
<evidence type="ECO:0000313" key="6">
    <source>
        <dbReference type="EMBL" id="MFC7319672.1"/>
    </source>
</evidence>
<dbReference type="Gene3D" id="1.10.287.950">
    <property type="entry name" value="Methyl-accepting chemotaxis protein"/>
    <property type="match status" value="1"/>
</dbReference>
<accession>A0ABW2K0K7</accession>
<evidence type="ECO:0000256" key="2">
    <source>
        <dbReference type="ARBA" id="ARBA00029447"/>
    </source>
</evidence>
<evidence type="ECO:0000259" key="5">
    <source>
        <dbReference type="PROSITE" id="PS50111"/>
    </source>
</evidence>